<accession>A0ACC0QC03</accession>
<evidence type="ECO:0000313" key="1">
    <source>
        <dbReference type="EMBL" id="KAI8649259.1"/>
    </source>
</evidence>
<gene>
    <name evidence="1" type="ORF">NCS57_01462500</name>
</gene>
<reference evidence="1" key="1">
    <citation type="submission" date="2022-06" db="EMBL/GenBank/DDBJ databases">
        <title>Fusarium solani species complex genomes reveal bases of compartmentalisation and animal pathogenesis.</title>
        <authorList>
            <person name="Tsai I.J."/>
        </authorList>
    </citation>
    <scope>NUCLEOTIDE SEQUENCE</scope>
    <source>
        <strain evidence="1">Fu6.1</strain>
    </source>
</reference>
<protein>
    <submittedName>
        <fullName evidence="1">Uncharacterized protein</fullName>
    </submittedName>
</protein>
<evidence type="ECO:0000313" key="2">
    <source>
        <dbReference type="Proteomes" id="UP001065298"/>
    </source>
</evidence>
<name>A0ACC0QC03_9HYPO</name>
<organism evidence="1 2">
    <name type="scientific">Fusarium keratoplasticum</name>
    <dbReference type="NCBI Taxonomy" id="1328300"/>
    <lineage>
        <taxon>Eukaryota</taxon>
        <taxon>Fungi</taxon>
        <taxon>Dikarya</taxon>
        <taxon>Ascomycota</taxon>
        <taxon>Pezizomycotina</taxon>
        <taxon>Sordariomycetes</taxon>
        <taxon>Hypocreomycetidae</taxon>
        <taxon>Hypocreales</taxon>
        <taxon>Nectriaceae</taxon>
        <taxon>Fusarium</taxon>
        <taxon>Fusarium solani species complex</taxon>
    </lineage>
</organism>
<dbReference type="Proteomes" id="UP001065298">
    <property type="component" value="Chromosome 13"/>
</dbReference>
<comment type="caution">
    <text evidence="1">The sequence shown here is derived from an EMBL/GenBank/DDBJ whole genome shotgun (WGS) entry which is preliminary data.</text>
</comment>
<dbReference type="EMBL" id="CM046515">
    <property type="protein sequence ID" value="KAI8649259.1"/>
    <property type="molecule type" value="Genomic_DNA"/>
</dbReference>
<sequence>MSSLSILDSQMSHLSMSDDDMDDCSSQCSYYSLTDLEDDEWMLRIPASEVRRQAKLVPDVPSPGAKYPHDFLNKEGFPLDVSGPMVEYPLCLNGRYVFGDPGPARLIVNPSRPNSLDVVYHRNRDDRGFFQAKYRPKGYRRKAIGNITPMFATPPSPTLGYGLGLAYPTSPMYQGVCGTELYNPYFP</sequence>
<proteinExistence type="predicted"/>
<keyword evidence="2" id="KW-1185">Reference proteome</keyword>